<protein>
    <recommendedName>
        <fullName evidence="2">C-type lectin domain-containing protein</fullName>
    </recommendedName>
</protein>
<dbReference type="PANTHER" id="PTHR23062">
    <property type="entry name" value="HYPOTHETICAL PROTEIN C.ELEGANS"/>
    <property type="match status" value="1"/>
</dbReference>
<dbReference type="GO" id="GO:0045087">
    <property type="term" value="P:innate immune response"/>
    <property type="evidence" value="ECO:0007669"/>
    <property type="project" value="TreeGrafter"/>
</dbReference>
<gene>
    <name evidence="3" type="ORF">CAMP_LOCUS9892</name>
</gene>
<dbReference type="InterPro" id="IPR001304">
    <property type="entry name" value="C-type_lectin-like"/>
</dbReference>
<name>A0A9P1IMC7_9PELO</name>
<reference evidence="3" key="1">
    <citation type="submission" date="2022-11" db="EMBL/GenBank/DDBJ databases">
        <authorList>
            <person name="Kikuchi T."/>
        </authorList>
    </citation>
    <scope>NUCLEOTIDE SEQUENCE</scope>
    <source>
        <strain evidence="3">PS1010</strain>
    </source>
</reference>
<keyword evidence="1" id="KW-0732">Signal</keyword>
<dbReference type="InterPro" id="IPR016187">
    <property type="entry name" value="CTDL_fold"/>
</dbReference>
<evidence type="ECO:0000256" key="1">
    <source>
        <dbReference type="SAM" id="SignalP"/>
    </source>
</evidence>
<dbReference type="PANTHER" id="PTHR23062:SF6">
    <property type="entry name" value="C-TYPE LECTIN DOMAIN-CONTAINING PROTEIN"/>
    <property type="match status" value="1"/>
</dbReference>
<organism evidence="3 4">
    <name type="scientific">Caenorhabditis angaria</name>
    <dbReference type="NCBI Taxonomy" id="860376"/>
    <lineage>
        <taxon>Eukaryota</taxon>
        <taxon>Metazoa</taxon>
        <taxon>Ecdysozoa</taxon>
        <taxon>Nematoda</taxon>
        <taxon>Chromadorea</taxon>
        <taxon>Rhabditida</taxon>
        <taxon>Rhabditina</taxon>
        <taxon>Rhabditomorpha</taxon>
        <taxon>Rhabditoidea</taxon>
        <taxon>Rhabditidae</taxon>
        <taxon>Peloderinae</taxon>
        <taxon>Caenorhabditis</taxon>
    </lineage>
</organism>
<proteinExistence type="predicted"/>
<keyword evidence="4" id="KW-1185">Reference proteome</keyword>
<evidence type="ECO:0000313" key="4">
    <source>
        <dbReference type="Proteomes" id="UP001152747"/>
    </source>
</evidence>
<dbReference type="CDD" id="cd00037">
    <property type="entry name" value="CLECT"/>
    <property type="match status" value="2"/>
</dbReference>
<dbReference type="SMART" id="SM00034">
    <property type="entry name" value="CLECT"/>
    <property type="match status" value="2"/>
</dbReference>
<feature type="chain" id="PRO_5040182880" description="C-type lectin domain-containing protein" evidence="1">
    <location>
        <begin position="19"/>
        <end position="319"/>
    </location>
</feature>
<evidence type="ECO:0000313" key="3">
    <source>
        <dbReference type="EMBL" id="CAI5447255.1"/>
    </source>
</evidence>
<dbReference type="Pfam" id="PF00059">
    <property type="entry name" value="Lectin_C"/>
    <property type="match status" value="2"/>
</dbReference>
<dbReference type="OrthoDB" id="5838060at2759"/>
<feature type="domain" description="C-type lectin" evidence="2">
    <location>
        <begin position="28"/>
        <end position="143"/>
    </location>
</feature>
<sequence length="319" mass="36229">MNIPILISLIFLVSKVVGRCWDDNDLEINGRCFQFNNQYLNWDDARKACWNQGYYLASIHSSSESDKITEYVRRQANSTDSTFYWFGLYYTSSNNWAYDDGSAVDYLNWLPDFPDQYHYALAYIDNGKWFTVSSNSEEAYLCSYYSNFESTVEASTVEVTTSRPSPIQASTSFPTTTTPGLTTISRSPTVCQSNDVKLNNRCYSFNNNELSQEDAKAECAKIGKTLAVFDTLSQINFITSYAQSQFQTTFGNFWIGLQRSNSASPFYWQNEGALTITNWSPGYPFNGQLIVGQDISNGKWKTFDNNNNVRLFSVCSGIV</sequence>
<dbReference type="Gene3D" id="3.10.100.10">
    <property type="entry name" value="Mannose-Binding Protein A, subunit A"/>
    <property type="match status" value="2"/>
</dbReference>
<dbReference type="Proteomes" id="UP001152747">
    <property type="component" value="Unassembled WGS sequence"/>
</dbReference>
<dbReference type="SUPFAM" id="SSF56436">
    <property type="entry name" value="C-type lectin-like"/>
    <property type="match status" value="2"/>
</dbReference>
<dbReference type="PROSITE" id="PS50041">
    <property type="entry name" value="C_TYPE_LECTIN_2"/>
    <property type="match status" value="2"/>
</dbReference>
<dbReference type="AlphaFoldDB" id="A0A9P1IMC7"/>
<feature type="signal peptide" evidence="1">
    <location>
        <begin position="1"/>
        <end position="18"/>
    </location>
</feature>
<dbReference type="InterPro" id="IPR016186">
    <property type="entry name" value="C-type_lectin-like/link_sf"/>
</dbReference>
<comment type="caution">
    <text evidence="3">The sequence shown here is derived from an EMBL/GenBank/DDBJ whole genome shotgun (WGS) entry which is preliminary data.</text>
</comment>
<accession>A0A9P1IMC7</accession>
<evidence type="ECO:0000259" key="2">
    <source>
        <dbReference type="PROSITE" id="PS50041"/>
    </source>
</evidence>
<feature type="domain" description="C-type lectin" evidence="2">
    <location>
        <begin position="198"/>
        <end position="301"/>
    </location>
</feature>
<dbReference type="EMBL" id="CANHGI010000004">
    <property type="protein sequence ID" value="CAI5447255.1"/>
    <property type="molecule type" value="Genomic_DNA"/>
</dbReference>